<dbReference type="GO" id="GO:0005789">
    <property type="term" value="C:endoplasmic reticulum membrane"/>
    <property type="evidence" value="ECO:0007669"/>
    <property type="project" value="TreeGrafter"/>
</dbReference>
<keyword evidence="7 12" id="KW-1133">Transmembrane helix</keyword>
<dbReference type="AlphaFoldDB" id="A0A316YQQ1"/>
<dbReference type="PROSITE" id="PS01188">
    <property type="entry name" value="ELO"/>
    <property type="match status" value="1"/>
</dbReference>
<evidence type="ECO:0000256" key="6">
    <source>
        <dbReference type="ARBA" id="ARBA00022832"/>
    </source>
</evidence>
<keyword evidence="5 12" id="KW-0812">Transmembrane</keyword>
<keyword evidence="4 12" id="KW-0808">Transferase</keyword>
<evidence type="ECO:0000256" key="2">
    <source>
        <dbReference type="ARBA" id="ARBA00007263"/>
    </source>
</evidence>
<evidence type="ECO:0000256" key="9">
    <source>
        <dbReference type="ARBA" id="ARBA00023136"/>
    </source>
</evidence>
<keyword evidence="8 12" id="KW-0443">Lipid metabolism</keyword>
<evidence type="ECO:0000256" key="10">
    <source>
        <dbReference type="ARBA" id="ARBA00023160"/>
    </source>
</evidence>
<comment type="catalytic activity">
    <reaction evidence="12">
        <text>an acyl-CoA + malonyl-CoA + H(+) = a 3-oxoacyl-CoA + CO2 + CoA</text>
        <dbReference type="Rhea" id="RHEA:50252"/>
        <dbReference type="ChEBI" id="CHEBI:15378"/>
        <dbReference type="ChEBI" id="CHEBI:16526"/>
        <dbReference type="ChEBI" id="CHEBI:57287"/>
        <dbReference type="ChEBI" id="CHEBI:57384"/>
        <dbReference type="ChEBI" id="CHEBI:58342"/>
        <dbReference type="ChEBI" id="CHEBI:90726"/>
    </reaction>
    <physiologicalReaction direction="left-to-right" evidence="12">
        <dbReference type="Rhea" id="RHEA:50253"/>
    </physiologicalReaction>
</comment>
<feature type="transmembrane region" description="Helical" evidence="12">
    <location>
        <begin position="6"/>
        <end position="24"/>
    </location>
</feature>
<proteinExistence type="inferred from homology"/>
<evidence type="ECO:0000256" key="5">
    <source>
        <dbReference type="ARBA" id="ARBA00022692"/>
    </source>
</evidence>
<feature type="transmembrane region" description="Helical" evidence="12">
    <location>
        <begin position="142"/>
        <end position="163"/>
    </location>
</feature>
<feature type="non-terminal residue" evidence="13">
    <location>
        <position position="249"/>
    </location>
</feature>
<accession>A0A316YQQ1</accession>
<comment type="similarity">
    <text evidence="2 12">Belongs to the ELO family.</text>
</comment>
<dbReference type="STRING" id="215250.A0A316YQQ1"/>
<feature type="transmembrane region" description="Helical" evidence="12">
    <location>
        <begin position="175"/>
        <end position="199"/>
    </location>
</feature>
<evidence type="ECO:0000256" key="7">
    <source>
        <dbReference type="ARBA" id="ARBA00022989"/>
    </source>
</evidence>
<evidence type="ECO:0000256" key="11">
    <source>
        <dbReference type="ARBA" id="ARBA00047375"/>
    </source>
</evidence>
<dbReference type="OrthoDB" id="434092at2759"/>
<sequence length="249" mass="28194">PGKTPFSTGPVVFGTMALYLVTVLGGRELMQRFKVPPQELKKPFLVHNILLSSASGLLLAVMLEEIVPIWYHHGFFAAICAQSSWTPRMEQFYILNYMFKFWELIDTGFLVLKKKPLAFLHVYHHAATALLCFSQLLGKTPVSWVVITLNLLVHVVMYAYYALTTLRIPCPWKRAVTTMQILQFILDLGVVYFASYHYFVSAYKVPLPNIGACAAGKEHAVFSGCAILTSYLFLFIAFYRRTYSKSKGA</sequence>
<dbReference type="EC" id="2.3.1.-" evidence="12"/>
<dbReference type="GO" id="GO:0034626">
    <property type="term" value="P:fatty acid elongation, polyunsaturated fatty acid"/>
    <property type="evidence" value="ECO:0007669"/>
    <property type="project" value="TreeGrafter"/>
</dbReference>
<dbReference type="PANTHER" id="PTHR11157">
    <property type="entry name" value="FATTY ACID ACYL TRANSFERASE-RELATED"/>
    <property type="match status" value="1"/>
</dbReference>
<dbReference type="PANTHER" id="PTHR11157:SF134">
    <property type="entry name" value="ELONGATION OF FATTY ACIDS PROTEIN 1-RELATED"/>
    <property type="match status" value="1"/>
</dbReference>
<comment type="catalytic activity">
    <reaction evidence="11">
        <text>a very-long-chain acyl-CoA + malonyl-CoA + H(+) = a very-long-chain 3-oxoacyl-CoA + CO2 + CoA</text>
        <dbReference type="Rhea" id="RHEA:32727"/>
        <dbReference type="ChEBI" id="CHEBI:15378"/>
        <dbReference type="ChEBI" id="CHEBI:16526"/>
        <dbReference type="ChEBI" id="CHEBI:57287"/>
        <dbReference type="ChEBI" id="CHEBI:57384"/>
        <dbReference type="ChEBI" id="CHEBI:90725"/>
        <dbReference type="ChEBI" id="CHEBI:90736"/>
        <dbReference type="EC" id="2.3.1.199"/>
    </reaction>
</comment>
<dbReference type="FunCoup" id="A0A316YQQ1">
    <property type="interactions" value="269"/>
</dbReference>
<feature type="transmembrane region" description="Helical" evidence="12">
    <location>
        <begin position="44"/>
        <end position="63"/>
    </location>
</feature>
<evidence type="ECO:0000256" key="12">
    <source>
        <dbReference type="RuleBase" id="RU361115"/>
    </source>
</evidence>
<gene>
    <name evidence="13" type="ORF">FA10DRAFT_222853</name>
</gene>
<dbReference type="Pfam" id="PF01151">
    <property type="entry name" value="ELO"/>
    <property type="match status" value="1"/>
</dbReference>
<comment type="subcellular location">
    <subcellularLocation>
        <location evidence="1">Membrane</location>
        <topology evidence="1">Multi-pass membrane protein</topology>
    </subcellularLocation>
</comment>
<keyword evidence="6 12" id="KW-0276">Fatty acid metabolism</keyword>
<keyword evidence="10 12" id="KW-0275">Fatty acid biosynthesis</keyword>
<protein>
    <recommendedName>
        <fullName evidence="12">Elongation of fatty acids protein</fullName>
        <ecNumber evidence="12">2.3.1.-</ecNumber>
    </recommendedName>
</protein>
<feature type="non-terminal residue" evidence="13">
    <location>
        <position position="1"/>
    </location>
</feature>
<evidence type="ECO:0000256" key="8">
    <source>
        <dbReference type="ARBA" id="ARBA00023098"/>
    </source>
</evidence>
<evidence type="ECO:0000313" key="14">
    <source>
        <dbReference type="Proteomes" id="UP000245768"/>
    </source>
</evidence>
<organism evidence="13 14">
    <name type="scientific">Acaromyces ingoldii</name>
    <dbReference type="NCBI Taxonomy" id="215250"/>
    <lineage>
        <taxon>Eukaryota</taxon>
        <taxon>Fungi</taxon>
        <taxon>Dikarya</taxon>
        <taxon>Basidiomycota</taxon>
        <taxon>Ustilaginomycotina</taxon>
        <taxon>Exobasidiomycetes</taxon>
        <taxon>Exobasidiales</taxon>
        <taxon>Cryptobasidiaceae</taxon>
        <taxon>Acaromyces</taxon>
    </lineage>
</organism>
<keyword evidence="3 12" id="KW-0444">Lipid biosynthesis</keyword>
<keyword evidence="9 12" id="KW-0472">Membrane</keyword>
<dbReference type="InterPro" id="IPR002076">
    <property type="entry name" value="ELO_fam"/>
</dbReference>
<dbReference type="GO" id="GO:0030148">
    <property type="term" value="P:sphingolipid biosynthetic process"/>
    <property type="evidence" value="ECO:0007669"/>
    <property type="project" value="TreeGrafter"/>
</dbReference>
<dbReference type="GO" id="GO:0019367">
    <property type="term" value="P:fatty acid elongation, saturated fatty acid"/>
    <property type="evidence" value="ECO:0007669"/>
    <property type="project" value="TreeGrafter"/>
</dbReference>
<reference evidence="13 14" key="1">
    <citation type="journal article" date="2018" name="Mol. Biol. Evol.">
        <title>Broad Genomic Sampling Reveals a Smut Pathogenic Ancestry of the Fungal Clade Ustilaginomycotina.</title>
        <authorList>
            <person name="Kijpornyongpan T."/>
            <person name="Mondo S.J."/>
            <person name="Barry K."/>
            <person name="Sandor L."/>
            <person name="Lee J."/>
            <person name="Lipzen A."/>
            <person name="Pangilinan J."/>
            <person name="LaButti K."/>
            <person name="Hainaut M."/>
            <person name="Henrissat B."/>
            <person name="Grigoriev I.V."/>
            <person name="Spatafora J.W."/>
            <person name="Aime M.C."/>
        </authorList>
    </citation>
    <scope>NUCLEOTIDE SEQUENCE [LARGE SCALE GENOMIC DNA]</scope>
    <source>
        <strain evidence="13 14">MCA 4198</strain>
    </source>
</reference>
<dbReference type="GO" id="GO:0009922">
    <property type="term" value="F:fatty acid elongase activity"/>
    <property type="evidence" value="ECO:0007669"/>
    <property type="project" value="UniProtKB-EC"/>
</dbReference>
<evidence type="ECO:0000256" key="4">
    <source>
        <dbReference type="ARBA" id="ARBA00022679"/>
    </source>
</evidence>
<keyword evidence="14" id="KW-1185">Reference proteome</keyword>
<dbReference type="EMBL" id="KZ819635">
    <property type="protein sequence ID" value="PWN91452.1"/>
    <property type="molecule type" value="Genomic_DNA"/>
</dbReference>
<evidence type="ECO:0000256" key="1">
    <source>
        <dbReference type="ARBA" id="ARBA00004141"/>
    </source>
</evidence>
<dbReference type="GO" id="GO:0042761">
    <property type="term" value="P:very long-chain fatty acid biosynthetic process"/>
    <property type="evidence" value="ECO:0007669"/>
    <property type="project" value="TreeGrafter"/>
</dbReference>
<dbReference type="RefSeq" id="XP_025378650.1">
    <property type="nucleotide sequence ID" value="XM_025518564.1"/>
</dbReference>
<dbReference type="Proteomes" id="UP000245768">
    <property type="component" value="Unassembled WGS sequence"/>
</dbReference>
<evidence type="ECO:0000256" key="3">
    <source>
        <dbReference type="ARBA" id="ARBA00022516"/>
    </source>
</evidence>
<feature type="transmembrane region" description="Helical" evidence="12">
    <location>
        <begin position="219"/>
        <end position="239"/>
    </location>
</feature>
<evidence type="ECO:0000313" key="13">
    <source>
        <dbReference type="EMBL" id="PWN91452.1"/>
    </source>
</evidence>
<dbReference type="GeneID" id="37040480"/>
<dbReference type="GO" id="GO:0034625">
    <property type="term" value="P:fatty acid elongation, monounsaturated fatty acid"/>
    <property type="evidence" value="ECO:0007669"/>
    <property type="project" value="TreeGrafter"/>
</dbReference>
<name>A0A316YQQ1_9BASI</name>
<dbReference type="InParanoid" id="A0A316YQQ1"/>
<dbReference type="InterPro" id="IPR030457">
    <property type="entry name" value="ELO_CS"/>
</dbReference>